<feature type="compositionally biased region" description="Basic and acidic residues" evidence="1">
    <location>
        <begin position="415"/>
        <end position="425"/>
    </location>
</feature>
<dbReference type="EMBL" id="MCGE01000012">
    <property type="protein sequence ID" value="ORZ15897.1"/>
    <property type="molecule type" value="Genomic_DNA"/>
</dbReference>
<sequence length="724" mass="81168">MDLLPTEVLLQIIGFLHDPKDKIELLRTNRCIHSILAHTPICWSPLDLSLYTEKINNAALLSILRSRSLEIVVPKQPLLQQPATLLTTPTPPHPSALETTVASNRSKAAQLDSINISGCHLLTSEAILMLVNTLPYLKTLDIDRYTATSVPEPLARHPRHYRRTRSKMIDMLRDDLYQCRPRHGLSSSTMDLSKQPLTSLTITDTTLQRLLVSTPFLTDLSLQHQRLSMAVCRSMHKRLPQLRHLDISSCEVMSPDLQYLVRTMAGSLLSLKMLNLALSNLTLLCLQLHGGDSLECLHLSCLDPLSLPGLARTVKSLTKLTDFRLTRLPSGNVDELVCTLATHHPLLQSLDLSPKLELYPKFTSASHPKTYPAISNISNNNSRITSAFGPPSSAIGTPSSTFRTTTAAQPSTARPFHDHDYHRPESFGVPRSSSSMKHQQQIRPHQRLPGPRHTQVKAAARLLPPQPASITKRLGGHITSSSSSTTAQTSSSSSSIPATSSSSSSSNYVTFTRSERDLYLTDVSMDRLTTCFNYLTVLRLCFPIIDGRTLSHFFQHTTCPLRTFELRLRNTNTNTNSTTTTTTCSSTLPSVVNYLEGLEHLTQLHTLLLYSVPINEHAVDSILATTNLQSMTIHDAKQLGKIYPFFLRRWLLELPRLGLLRMDWVTFAWTSVADIVCHRQQNDIEDDDDGTWIQQECFYRPNDPLYDGDSMFIKTSSEIWEWVE</sequence>
<dbReference type="OrthoDB" id="3219396at2759"/>
<evidence type="ECO:0000256" key="1">
    <source>
        <dbReference type="SAM" id="MobiDB-lite"/>
    </source>
</evidence>
<accession>A0A1X2IG41</accession>
<feature type="region of interest" description="Disordered" evidence="1">
    <location>
        <begin position="468"/>
        <end position="507"/>
    </location>
</feature>
<feature type="compositionally biased region" description="Low complexity" evidence="1">
    <location>
        <begin position="374"/>
        <end position="386"/>
    </location>
</feature>
<feature type="compositionally biased region" description="Polar residues" evidence="1">
    <location>
        <begin position="431"/>
        <end position="443"/>
    </location>
</feature>
<evidence type="ECO:0000313" key="3">
    <source>
        <dbReference type="Proteomes" id="UP000193560"/>
    </source>
</evidence>
<name>A0A1X2IG41_9FUNG</name>
<dbReference type="Gene3D" id="3.80.10.10">
    <property type="entry name" value="Ribonuclease Inhibitor"/>
    <property type="match status" value="2"/>
</dbReference>
<organism evidence="2 3">
    <name type="scientific">Absidia repens</name>
    <dbReference type="NCBI Taxonomy" id="90262"/>
    <lineage>
        <taxon>Eukaryota</taxon>
        <taxon>Fungi</taxon>
        <taxon>Fungi incertae sedis</taxon>
        <taxon>Mucoromycota</taxon>
        <taxon>Mucoromycotina</taxon>
        <taxon>Mucoromycetes</taxon>
        <taxon>Mucorales</taxon>
        <taxon>Cunninghamellaceae</taxon>
        <taxon>Absidia</taxon>
    </lineage>
</organism>
<protein>
    <recommendedName>
        <fullName evidence="4">F-box domain-containing protein</fullName>
    </recommendedName>
</protein>
<dbReference type="SUPFAM" id="SSF52047">
    <property type="entry name" value="RNI-like"/>
    <property type="match status" value="1"/>
</dbReference>
<dbReference type="AlphaFoldDB" id="A0A1X2IG41"/>
<keyword evidence="3" id="KW-1185">Reference proteome</keyword>
<reference evidence="2 3" key="1">
    <citation type="submission" date="2016-07" db="EMBL/GenBank/DDBJ databases">
        <title>Pervasive Adenine N6-methylation of Active Genes in Fungi.</title>
        <authorList>
            <consortium name="DOE Joint Genome Institute"/>
            <person name="Mondo S.J."/>
            <person name="Dannebaum R.O."/>
            <person name="Kuo R.C."/>
            <person name="Labutti K."/>
            <person name="Haridas S."/>
            <person name="Kuo A."/>
            <person name="Salamov A."/>
            <person name="Ahrendt S.R."/>
            <person name="Lipzen A."/>
            <person name="Sullivan W."/>
            <person name="Andreopoulos W.B."/>
            <person name="Clum A."/>
            <person name="Lindquist E."/>
            <person name="Daum C."/>
            <person name="Ramamoorthy G.K."/>
            <person name="Gryganskyi A."/>
            <person name="Culley D."/>
            <person name="Magnuson J.K."/>
            <person name="James T.Y."/>
            <person name="O'Malley M.A."/>
            <person name="Stajich J.E."/>
            <person name="Spatafora J.W."/>
            <person name="Visel A."/>
            <person name="Grigoriev I.V."/>
        </authorList>
    </citation>
    <scope>NUCLEOTIDE SEQUENCE [LARGE SCALE GENOMIC DNA]</scope>
    <source>
        <strain evidence="2 3">NRRL 1336</strain>
    </source>
</reference>
<gene>
    <name evidence="2" type="ORF">BCR42DRAFT_416112</name>
</gene>
<comment type="caution">
    <text evidence="2">The sequence shown here is derived from an EMBL/GenBank/DDBJ whole genome shotgun (WGS) entry which is preliminary data.</text>
</comment>
<proteinExistence type="predicted"/>
<evidence type="ECO:0000313" key="2">
    <source>
        <dbReference type="EMBL" id="ORZ15897.1"/>
    </source>
</evidence>
<feature type="region of interest" description="Disordered" evidence="1">
    <location>
        <begin position="370"/>
        <end position="455"/>
    </location>
</feature>
<dbReference type="Proteomes" id="UP000193560">
    <property type="component" value="Unassembled WGS sequence"/>
</dbReference>
<dbReference type="InterPro" id="IPR032675">
    <property type="entry name" value="LRR_dom_sf"/>
</dbReference>
<feature type="compositionally biased region" description="Low complexity" evidence="1">
    <location>
        <begin position="479"/>
        <end position="506"/>
    </location>
</feature>
<evidence type="ECO:0008006" key="4">
    <source>
        <dbReference type="Google" id="ProtNLM"/>
    </source>
</evidence>
<feature type="compositionally biased region" description="Polar residues" evidence="1">
    <location>
        <begin position="394"/>
        <end position="412"/>
    </location>
</feature>
<dbReference type="STRING" id="90262.A0A1X2IG41"/>